<feature type="non-terminal residue" evidence="1">
    <location>
        <position position="62"/>
    </location>
</feature>
<dbReference type="HOGENOM" id="CLU_2910542_0_0_1"/>
<protein>
    <submittedName>
        <fullName evidence="1">Uncharacterized protein</fullName>
    </submittedName>
</protein>
<dbReference type="Proteomes" id="UP000053989">
    <property type="component" value="Unassembled WGS sequence"/>
</dbReference>
<accession>A0A0C3AU44</accession>
<sequence length="62" mass="7447">MNSQRLLRAFHSYPLMKCFQFSSGLSVADLMPYYVRRTVPLAGLIMWWSHFLLQRCYYLLLI</sequence>
<name>A0A0C3AU44_9AGAM</name>
<dbReference type="InParanoid" id="A0A0C3AU44"/>
<evidence type="ECO:0000313" key="1">
    <source>
        <dbReference type="EMBL" id="KIM68482.1"/>
    </source>
</evidence>
<reference evidence="2" key="2">
    <citation type="submission" date="2015-01" db="EMBL/GenBank/DDBJ databases">
        <title>Evolutionary Origins and Diversification of the Mycorrhizal Mutualists.</title>
        <authorList>
            <consortium name="DOE Joint Genome Institute"/>
            <consortium name="Mycorrhizal Genomics Consortium"/>
            <person name="Kohler A."/>
            <person name="Kuo A."/>
            <person name="Nagy L.G."/>
            <person name="Floudas D."/>
            <person name="Copeland A."/>
            <person name="Barry K.W."/>
            <person name="Cichocki N."/>
            <person name="Veneault-Fourrey C."/>
            <person name="LaButti K."/>
            <person name="Lindquist E.A."/>
            <person name="Lipzen A."/>
            <person name="Lundell T."/>
            <person name="Morin E."/>
            <person name="Murat C."/>
            <person name="Riley R."/>
            <person name="Ohm R."/>
            <person name="Sun H."/>
            <person name="Tunlid A."/>
            <person name="Henrissat B."/>
            <person name="Grigoriev I.V."/>
            <person name="Hibbett D.S."/>
            <person name="Martin F."/>
        </authorList>
    </citation>
    <scope>NUCLEOTIDE SEQUENCE [LARGE SCALE GENOMIC DNA]</scope>
    <source>
        <strain evidence="2">Foug A</strain>
    </source>
</reference>
<dbReference type="EMBL" id="KN822009">
    <property type="protein sequence ID" value="KIM68482.1"/>
    <property type="molecule type" value="Genomic_DNA"/>
</dbReference>
<gene>
    <name evidence="1" type="ORF">SCLCIDRAFT_1209302</name>
</gene>
<evidence type="ECO:0000313" key="2">
    <source>
        <dbReference type="Proteomes" id="UP000053989"/>
    </source>
</evidence>
<keyword evidence="2" id="KW-1185">Reference proteome</keyword>
<reference evidence="1 2" key="1">
    <citation type="submission" date="2014-04" db="EMBL/GenBank/DDBJ databases">
        <authorList>
            <consortium name="DOE Joint Genome Institute"/>
            <person name="Kuo A."/>
            <person name="Kohler A."/>
            <person name="Nagy L.G."/>
            <person name="Floudas D."/>
            <person name="Copeland A."/>
            <person name="Barry K.W."/>
            <person name="Cichocki N."/>
            <person name="Veneault-Fourrey C."/>
            <person name="LaButti K."/>
            <person name="Lindquist E.A."/>
            <person name="Lipzen A."/>
            <person name="Lundell T."/>
            <person name="Morin E."/>
            <person name="Murat C."/>
            <person name="Sun H."/>
            <person name="Tunlid A."/>
            <person name="Henrissat B."/>
            <person name="Grigoriev I.V."/>
            <person name="Hibbett D.S."/>
            <person name="Martin F."/>
            <person name="Nordberg H.P."/>
            <person name="Cantor M.N."/>
            <person name="Hua S.X."/>
        </authorList>
    </citation>
    <scope>NUCLEOTIDE SEQUENCE [LARGE SCALE GENOMIC DNA]</scope>
    <source>
        <strain evidence="1 2">Foug A</strain>
    </source>
</reference>
<dbReference type="AlphaFoldDB" id="A0A0C3AU44"/>
<proteinExistence type="predicted"/>
<organism evidence="1 2">
    <name type="scientific">Scleroderma citrinum Foug A</name>
    <dbReference type="NCBI Taxonomy" id="1036808"/>
    <lineage>
        <taxon>Eukaryota</taxon>
        <taxon>Fungi</taxon>
        <taxon>Dikarya</taxon>
        <taxon>Basidiomycota</taxon>
        <taxon>Agaricomycotina</taxon>
        <taxon>Agaricomycetes</taxon>
        <taxon>Agaricomycetidae</taxon>
        <taxon>Boletales</taxon>
        <taxon>Sclerodermatineae</taxon>
        <taxon>Sclerodermataceae</taxon>
        <taxon>Scleroderma</taxon>
    </lineage>
</organism>